<evidence type="ECO:0008006" key="5">
    <source>
        <dbReference type="Google" id="ProtNLM"/>
    </source>
</evidence>
<evidence type="ECO:0000313" key="4">
    <source>
        <dbReference type="Proteomes" id="UP000230233"/>
    </source>
</evidence>
<dbReference type="AlphaFoldDB" id="A0A2G5UTG8"/>
<organism evidence="3 4">
    <name type="scientific">Caenorhabditis nigoni</name>
    <dbReference type="NCBI Taxonomy" id="1611254"/>
    <lineage>
        <taxon>Eukaryota</taxon>
        <taxon>Metazoa</taxon>
        <taxon>Ecdysozoa</taxon>
        <taxon>Nematoda</taxon>
        <taxon>Chromadorea</taxon>
        <taxon>Rhabditida</taxon>
        <taxon>Rhabditina</taxon>
        <taxon>Rhabditomorpha</taxon>
        <taxon>Rhabditoidea</taxon>
        <taxon>Rhabditidae</taxon>
        <taxon>Peloderinae</taxon>
        <taxon>Caenorhabditis</taxon>
    </lineage>
</organism>
<dbReference type="PANTHER" id="PTHR22898:SF3">
    <property type="entry name" value="ALPHA-1,2-FUCOSYLTRANSFERASE-RELATED"/>
    <property type="match status" value="1"/>
</dbReference>
<dbReference type="GO" id="GO:0008107">
    <property type="term" value="F:galactoside 2-alpha-L-fucosyltransferase activity"/>
    <property type="evidence" value="ECO:0007669"/>
    <property type="project" value="InterPro"/>
</dbReference>
<comment type="caution">
    <text evidence="3">The sequence shown here is derived from an EMBL/GenBank/DDBJ whole genome shotgun (WGS) entry which is preliminary data.</text>
</comment>
<evidence type="ECO:0000313" key="3">
    <source>
        <dbReference type="EMBL" id="PIC42763.1"/>
    </source>
</evidence>
<sequence length="245" mass="28435">MPGLLDQFQIFDRPVFRDSQKVLINEKCCIYDNPNRLKNISSEYLHLTGQFYQYFDGNLPEIQSFVKPSGDFGPLPKSEIDNFLTCIHIRRTDFVDGEHHSSDLNFTRSAMNYILEKEKPKNRRMMTVIMGDDPSFEASIFENSWRKGSEIKNTTKYFVSENTPYDDLAYSRYHCDTVLITAPSSTFGWWLGYLSKGNSVYYQDIRSTNDVNYKKGILNPNDFFPTHWKAIKLDGDGKIVVVEPI</sequence>
<name>A0A2G5UTG8_9PELO</name>
<accession>A0A2G5UTG8</accession>
<dbReference type="Pfam" id="PF01531">
    <property type="entry name" value="Glyco_transf_11"/>
    <property type="match status" value="1"/>
</dbReference>
<dbReference type="PANTHER" id="PTHR22898">
    <property type="entry name" value="UNCHARACTERIZED GLYCOSOL TRANSFERASE-RELATED"/>
    <property type="match status" value="1"/>
</dbReference>
<dbReference type="EMBL" id="PDUG01000003">
    <property type="protein sequence ID" value="PIC42763.1"/>
    <property type="molecule type" value="Genomic_DNA"/>
</dbReference>
<keyword evidence="4" id="KW-1185">Reference proteome</keyword>
<evidence type="ECO:0000256" key="1">
    <source>
        <dbReference type="ARBA" id="ARBA00022676"/>
    </source>
</evidence>
<dbReference type="OrthoDB" id="5854901at2759"/>
<evidence type="ECO:0000256" key="2">
    <source>
        <dbReference type="ARBA" id="ARBA00022679"/>
    </source>
</evidence>
<dbReference type="STRING" id="1611254.A0A2G5UTG8"/>
<dbReference type="GO" id="GO:0016020">
    <property type="term" value="C:membrane"/>
    <property type="evidence" value="ECO:0007669"/>
    <property type="project" value="InterPro"/>
</dbReference>
<reference evidence="4" key="1">
    <citation type="submission" date="2017-10" db="EMBL/GenBank/DDBJ databases">
        <title>Rapid genome shrinkage in a self-fertile nematode reveals novel sperm competition proteins.</title>
        <authorList>
            <person name="Yin D."/>
            <person name="Schwarz E.M."/>
            <person name="Thomas C.G."/>
            <person name="Felde R.L."/>
            <person name="Korf I.F."/>
            <person name="Cutter A.D."/>
            <person name="Schartner C.M."/>
            <person name="Ralston E.J."/>
            <person name="Meyer B.J."/>
            <person name="Haag E.S."/>
        </authorList>
    </citation>
    <scope>NUCLEOTIDE SEQUENCE [LARGE SCALE GENOMIC DNA]</scope>
    <source>
        <strain evidence="4">JU1422</strain>
    </source>
</reference>
<dbReference type="Proteomes" id="UP000230233">
    <property type="component" value="Chromosome III"/>
</dbReference>
<keyword evidence="1" id="KW-0328">Glycosyltransferase</keyword>
<proteinExistence type="predicted"/>
<protein>
    <recommendedName>
        <fullName evidence="5">L-Fucosyltransferase</fullName>
    </recommendedName>
</protein>
<dbReference type="InterPro" id="IPR002516">
    <property type="entry name" value="Glyco_trans_11"/>
</dbReference>
<keyword evidence="2" id="KW-0808">Transferase</keyword>
<dbReference type="InterPro" id="IPR052501">
    <property type="entry name" value="Alpha-1-2_FucT"/>
</dbReference>
<dbReference type="CDD" id="cd11301">
    <property type="entry name" value="Fut1_Fut2_like"/>
    <property type="match status" value="1"/>
</dbReference>
<gene>
    <name evidence="3" type="primary">Cni-C06E1.7</name>
    <name evidence="3" type="synonym">Cnig_chr_III.g9733</name>
    <name evidence="3" type="ORF">B9Z55_009733</name>
</gene>
<dbReference type="GO" id="GO:0005975">
    <property type="term" value="P:carbohydrate metabolic process"/>
    <property type="evidence" value="ECO:0007669"/>
    <property type="project" value="InterPro"/>
</dbReference>